<reference evidence="1" key="1">
    <citation type="submission" date="2020-11" db="EMBL/GenBank/DDBJ databases">
        <authorList>
            <consortium name="DOE Joint Genome Institute"/>
            <person name="Ahrendt S."/>
            <person name="Riley R."/>
            <person name="Andreopoulos W."/>
            <person name="Labutti K."/>
            <person name="Pangilinan J."/>
            <person name="Ruiz-Duenas F.J."/>
            <person name="Barrasa J.M."/>
            <person name="Sanchez-Garcia M."/>
            <person name="Camarero S."/>
            <person name="Miyauchi S."/>
            <person name="Serrano A."/>
            <person name="Linde D."/>
            <person name="Babiker R."/>
            <person name="Drula E."/>
            <person name="Ayuso-Fernandez I."/>
            <person name="Pacheco R."/>
            <person name="Padilla G."/>
            <person name="Ferreira P."/>
            <person name="Barriuso J."/>
            <person name="Kellner H."/>
            <person name="Castanera R."/>
            <person name="Alfaro M."/>
            <person name="Ramirez L."/>
            <person name="Pisabarro A.G."/>
            <person name="Kuo A."/>
            <person name="Tritt A."/>
            <person name="Lipzen A."/>
            <person name="He G."/>
            <person name="Yan M."/>
            <person name="Ng V."/>
            <person name="Cullen D."/>
            <person name="Martin F."/>
            <person name="Rosso M.-N."/>
            <person name="Henrissat B."/>
            <person name="Hibbett D."/>
            <person name="Martinez A.T."/>
            <person name="Grigoriev I.V."/>
        </authorList>
    </citation>
    <scope>NUCLEOTIDE SEQUENCE</scope>
    <source>
        <strain evidence="1">CIRM-BRFM 674</strain>
    </source>
</reference>
<dbReference type="EMBL" id="MU156412">
    <property type="protein sequence ID" value="KAF9470026.1"/>
    <property type="molecule type" value="Genomic_DNA"/>
</dbReference>
<dbReference type="Proteomes" id="UP000807469">
    <property type="component" value="Unassembled WGS sequence"/>
</dbReference>
<gene>
    <name evidence="1" type="ORF">BDN70DRAFT_765144</name>
</gene>
<feature type="non-terminal residue" evidence="1">
    <location>
        <position position="291"/>
    </location>
</feature>
<protein>
    <submittedName>
        <fullName evidence="1">Uncharacterized protein</fullName>
    </submittedName>
</protein>
<organism evidence="1 2">
    <name type="scientific">Pholiota conissans</name>
    <dbReference type="NCBI Taxonomy" id="109636"/>
    <lineage>
        <taxon>Eukaryota</taxon>
        <taxon>Fungi</taxon>
        <taxon>Dikarya</taxon>
        <taxon>Basidiomycota</taxon>
        <taxon>Agaricomycotina</taxon>
        <taxon>Agaricomycetes</taxon>
        <taxon>Agaricomycetidae</taxon>
        <taxon>Agaricales</taxon>
        <taxon>Agaricineae</taxon>
        <taxon>Strophariaceae</taxon>
        <taxon>Pholiota</taxon>
    </lineage>
</organism>
<dbReference type="AlphaFoldDB" id="A0A9P5YLI3"/>
<dbReference type="OrthoDB" id="3267098at2759"/>
<sequence length="291" mass="33570">ALNLSIIKFHFLGDYVQHIREFGTTDSYSTQLGETAHRVVKRFYSMTNKKNAIHQIAKKYRRKVALQPSEEQELLDAQKQSSFKDHHFISSSQNNPINLYSFMNTNPKDPAKKNFVTSLKNHLLGRLLGRTFDGDEESFTPEDRQTVRIRNETIFRVCTARINYTTYDLRRDYDTINPNTHPFLMVASPETDPDAHPFWYAAVIGVFHANVQHIGNASRDYRFQHMEFLWVRWLGVEPGHSSGRDTATLPKIGFVPDTDEYAFGFLDPSLVLRGCHLLPSFVDGRTKELLT</sequence>
<evidence type="ECO:0000313" key="2">
    <source>
        <dbReference type="Proteomes" id="UP000807469"/>
    </source>
</evidence>
<keyword evidence="2" id="KW-1185">Reference proteome</keyword>
<comment type="caution">
    <text evidence="1">The sequence shown here is derived from an EMBL/GenBank/DDBJ whole genome shotgun (WGS) entry which is preliminary data.</text>
</comment>
<evidence type="ECO:0000313" key="1">
    <source>
        <dbReference type="EMBL" id="KAF9470026.1"/>
    </source>
</evidence>
<proteinExistence type="predicted"/>
<accession>A0A9P5YLI3</accession>
<name>A0A9P5YLI3_9AGAR</name>
<feature type="non-terminal residue" evidence="1">
    <location>
        <position position="1"/>
    </location>
</feature>